<dbReference type="PROSITE" id="PS50850">
    <property type="entry name" value="MFS"/>
    <property type="match status" value="1"/>
</dbReference>
<protein>
    <submittedName>
        <fullName evidence="9">Synaptic vesicle glycoprotein 2B</fullName>
    </submittedName>
</protein>
<dbReference type="GO" id="GO:0016020">
    <property type="term" value="C:membrane"/>
    <property type="evidence" value="ECO:0007669"/>
    <property type="project" value="UniProtKB-SubCell"/>
</dbReference>
<evidence type="ECO:0000256" key="1">
    <source>
        <dbReference type="ARBA" id="ARBA00004141"/>
    </source>
</evidence>
<evidence type="ECO:0000256" key="2">
    <source>
        <dbReference type="ARBA" id="ARBA00008335"/>
    </source>
</evidence>
<feature type="transmembrane region" description="Helical" evidence="7">
    <location>
        <begin position="120"/>
        <end position="143"/>
    </location>
</feature>
<dbReference type="InterPro" id="IPR036259">
    <property type="entry name" value="MFS_trans_sf"/>
</dbReference>
<evidence type="ECO:0000313" key="9">
    <source>
        <dbReference type="EMBL" id="KAJ8035605.1"/>
    </source>
</evidence>
<evidence type="ECO:0000256" key="7">
    <source>
        <dbReference type="SAM" id="Phobius"/>
    </source>
</evidence>
<feature type="transmembrane region" description="Helical" evidence="7">
    <location>
        <begin position="371"/>
        <end position="390"/>
    </location>
</feature>
<dbReference type="InterPro" id="IPR005829">
    <property type="entry name" value="Sugar_transporter_CS"/>
</dbReference>
<dbReference type="OrthoDB" id="3936150at2759"/>
<evidence type="ECO:0000256" key="5">
    <source>
        <dbReference type="ARBA" id="ARBA00022989"/>
    </source>
</evidence>
<feature type="transmembrane region" description="Helical" evidence="7">
    <location>
        <begin position="461"/>
        <end position="478"/>
    </location>
</feature>
<name>A0A9Q1BZF2_HOLLE</name>
<dbReference type="AlphaFoldDB" id="A0A9Q1BZF2"/>
<comment type="similarity">
    <text evidence="2">Belongs to the major facilitator superfamily.</text>
</comment>
<organism evidence="9 10">
    <name type="scientific">Holothuria leucospilota</name>
    <name type="common">Black long sea cucumber</name>
    <name type="synonym">Mertensiothuria leucospilota</name>
    <dbReference type="NCBI Taxonomy" id="206669"/>
    <lineage>
        <taxon>Eukaryota</taxon>
        <taxon>Metazoa</taxon>
        <taxon>Echinodermata</taxon>
        <taxon>Eleutherozoa</taxon>
        <taxon>Echinozoa</taxon>
        <taxon>Holothuroidea</taxon>
        <taxon>Aspidochirotacea</taxon>
        <taxon>Aspidochirotida</taxon>
        <taxon>Holothuriidae</taxon>
        <taxon>Holothuria</taxon>
    </lineage>
</organism>
<keyword evidence="6 7" id="KW-0472">Membrane</keyword>
<reference evidence="9" key="1">
    <citation type="submission" date="2021-10" db="EMBL/GenBank/DDBJ databases">
        <title>Tropical sea cucumber genome reveals ecological adaptation and Cuvierian tubules defense mechanism.</title>
        <authorList>
            <person name="Chen T."/>
        </authorList>
    </citation>
    <scope>NUCLEOTIDE SEQUENCE</scope>
    <source>
        <strain evidence="9">Nanhai2018</strain>
        <tissue evidence="9">Muscle</tissue>
    </source>
</reference>
<evidence type="ECO:0000256" key="3">
    <source>
        <dbReference type="ARBA" id="ARBA00022448"/>
    </source>
</evidence>
<feature type="transmembrane region" description="Helical" evidence="7">
    <location>
        <begin position="91"/>
        <end position="108"/>
    </location>
</feature>
<feature type="domain" description="Major facilitator superfamily (MFS) profile" evidence="8">
    <location>
        <begin position="52"/>
        <end position="483"/>
    </location>
</feature>
<evidence type="ECO:0000313" key="10">
    <source>
        <dbReference type="Proteomes" id="UP001152320"/>
    </source>
</evidence>
<dbReference type="SUPFAM" id="SSF103473">
    <property type="entry name" value="MFS general substrate transporter"/>
    <property type="match status" value="1"/>
</dbReference>
<keyword evidence="5 7" id="KW-1133">Transmembrane helix</keyword>
<dbReference type="InterPro" id="IPR005828">
    <property type="entry name" value="MFS_sugar_transport-like"/>
</dbReference>
<proteinExistence type="inferred from homology"/>
<dbReference type="Gene3D" id="1.20.1250.20">
    <property type="entry name" value="MFS general substrate transporter like domains"/>
    <property type="match status" value="1"/>
</dbReference>
<dbReference type="InterPro" id="IPR020846">
    <property type="entry name" value="MFS_dom"/>
</dbReference>
<feature type="transmembrane region" description="Helical" evidence="7">
    <location>
        <begin position="179"/>
        <end position="200"/>
    </location>
</feature>
<dbReference type="PROSITE" id="PS00216">
    <property type="entry name" value="SUGAR_TRANSPORT_1"/>
    <property type="match status" value="1"/>
</dbReference>
<dbReference type="GO" id="GO:0022857">
    <property type="term" value="F:transmembrane transporter activity"/>
    <property type="evidence" value="ECO:0007669"/>
    <property type="project" value="InterPro"/>
</dbReference>
<keyword evidence="4 7" id="KW-0812">Transmembrane</keyword>
<gene>
    <name evidence="9" type="ORF">HOLleu_19334</name>
</gene>
<comment type="caution">
    <text evidence="9">The sequence shown here is derived from an EMBL/GenBank/DDBJ whole genome shotgun (WGS) entry which is preliminary data.</text>
</comment>
<dbReference type="PANTHER" id="PTHR23511:SF34">
    <property type="entry name" value="SYNAPTIC VESICLE GLYCOPROTEIN 2"/>
    <property type="match status" value="1"/>
</dbReference>
<accession>A0A9Q1BZF2</accession>
<feature type="transmembrane region" description="Helical" evidence="7">
    <location>
        <begin position="149"/>
        <end position="167"/>
    </location>
</feature>
<keyword evidence="10" id="KW-1185">Reference proteome</keyword>
<dbReference type="PROSITE" id="PS00217">
    <property type="entry name" value="SUGAR_TRANSPORT_2"/>
    <property type="match status" value="1"/>
</dbReference>
<dbReference type="Pfam" id="PF00083">
    <property type="entry name" value="Sugar_tr"/>
    <property type="match status" value="1"/>
</dbReference>
<feature type="transmembrane region" description="Helical" evidence="7">
    <location>
        <begin position="220"/>
        <end position="241"/>
    </location>
</feature>
<dbReference type="Proteomes" id="UP001152320">
    <property type="component" value="Chromosome 9"/>
</dbReference>
<evidence type="ECO:0000256" key="4">
    <source>
        <dbReference type="ARBA" id="ARBA00022692"/>
    </source>
</evidence>
<sequence>MSYVKMASESAGLLEDDEIETENGNLEGKIQTPSSATYEEALQQTGFGRFNIMLLVLCGWAQISDSVEILSVSFLLPVASDSMNLSDLQKGILNSVIFVGMMLGGYIWGSLADVQGRKRVLVYSLAMNAFFGLSSSFAQSFWLFLMCRFFSGVGVGGTIPVVFSYFGEFQQRDYRGAMISALSTCWMFGNILTAGLAWLIIPSDIGFINHDKDKFSYQSWRVFIAVCIFPAATSAITFIYLPESPKFLLETGQEEKALAVLRKIYIKNRKHITSTEYSIEHLIANTKVHRKSSLPVHGRMESNYYGLWMWFPQIFAQLEYGNGTVCSSDIVDVPDDGNSSAIYQDAFLTALSNLPGNLFTIAYMDRLGRRFLMATSLLLSGISVFFIWFVSSRTQVLITSLCFGGASVIAWNTLNVLGVELFPTPLRSTALGVQSMLNRFGAICGNLMFGILIHLHCSIPLLTVALLLAVAGVVTFTLPNTTREALQ</sequence>
<feature type="transmembrane region" description="Helical" evidence="7">
    <location>
        <begin position="396"/>
        <end position="417"/>
    </location>
</feature>
<dbReference type="PANTHER" id="PTHR23511">
    <property type="entry name" value="SYNAPTIC VESICLE GLYCOPROTEIN 2"/>
    <property type="match status" value="1"/>
</dbReference>
<comment type="subcellular location">
    <subcellularLocation>
        <location evidence="1">Membrane</location>
        <topology evidence="1">Multi-pass membrane protein</topology>
    </subcellularLocation>
</comment>
<keyword evidence="3" id="KW-0813">Transport</keyword>
<evidence type="ECO:0000259" key="8">
    <source>
        <dbReference type="PROSITE" id="PS50850"/>
    </source>
</evidence>
<evidence type="ECO:0000256" key="6">
    <source>
        <dbReference type="ARBA" id="ARBA00023136"/>
    </source>
</evidence>
<dbReference type="EMBL" id="JAIZAY010000009">
    <property type="protein sequence ID" value="KAJ8035605.1"/>
    <property type="molecule type" value="Genomic_DNA"/>
</dbReference>